<keyword evidence="6" id="KW-1015">Disulfide bond</keyword>
<dbReference type="InterPro" id="IPR056177">
    <property type="entry name" value="CRF-BP_N"/>
</dbReference>
<dbReference type="InterPro" id="IPR056178">
    <property type="entry name" value="CRF-BP_C"/>
</dbReference>
<dbReference type="GO" id="GO:0051460">
    <property type="term" value="P:negative regulation of corticotropin secretion"/>
    <property type="evidence" value="ECO:0007669"/>
    <property type="project" value="TreeGrafter"/>
</dbReference>
<evidence type="ECO:0000256" key="8">
    <source>
        <dbReference type="ARBA" id="ARBA00024997"/>
    </source>
</evidence>
<proteinExistence type="inferred from homology"/>
<evidence type="ECO:0000256" key="9">
    <source>
        <dbReference type="ARBA" id="ARBA00033162"/>
    </source>
</evidence>
<feature type="domain" description="Corticotropin-releasing factor binding protein C-terminal" evidence="12">
    <location>
        <begin position="194"/>
        <end position="304"/>
    </location>
</feature>
<comment type="function">
    <text evidence="8">Binds CRF and inactivates it. May prevent inappropriate pituitary-adrenal stimulation in pregnancy.</text>
</comment>
<evidence type="ECO:0000256" key="4">
    <source>
        <dbReference type="ARBA" id="ARBA00022525"/>
    </source>
</evidence>
<evidence type="ECO:0000256" key="5">
    <source>
        <dbReference type="ARBA" id="ARBA00022729"/>
    </source>
</evidence>
<evidence type="ECO:0000256" key="1">
    <source>
        <dbReference type="ARBA" id="ARBA00004613"/>
    </source>
</evidence>
<feature type="domain" description="Corticotropin-releasing factor binding protein N-terminal" evidence="11">
    <location>
        <begin position="58"/>
        <end position="177"/>
    </location>
</feature>
<evidence type="ECO:0000313" key="14">
    <source>
        <dbReference type="Proteomes" id="UP000186922"/>
    </source>
</evidence>
<comment type="similarity">
    <text evidence="2">Belongs to the CRF-binding protein family.</text>
</comment>
<dbReference type="InterPro" id="IPR035914">
    <property type="entry name" value="Sperma_CUB_dom_sf"/>
</dbReference>
<comment type="subcellular location">
    <subcellularLocation>
        <location evidence="1">Secreted</location>
    </subcellularLocation>
</comment>
<evidence type="ECO:0000256" key="6">
    <source>
        <dbReference type="ARBA" id="ARBA00023157"/>
    </source>
</evidence>
<evidence type="ECO:0000256" key="3">
    <source>
        <dbReference type="ARBA" id="ARBA00015713"/>
    </source>
</evidence>
<evidence type="ECO:0000256" key="10">
    <source>
        <dbReference type="SAM" id="SignalP"/>
    </source>
</evidence>
<keyword evidence="5 10" id="KW-0732">Signal</keyword>
<keyword evidence="7" id="KW-0325">Glycoprotein</keyword>
<keyword evidence="14" id="KW-1185">Reference proteome</keyword>
<organism evidence="13 14">
    <name type="scientific">Ramazzottius varieornatus</name>
    <name type="common">Water bear</name>
    <name type="synonym">Tardigrade</name>
    <dbReference type="NCBI Taxonomy" id="947166"/>
    <lineage>
        <taxon>Eukaryota</taxon>
        <taxon>Metazoa</taxon>
        <taxon>Ecdysozoa</taxon>
        <taxon>Tardigrada</taxon>
        <taxon>Eutardigrada</taxon>
        <taxon>Parachela</taxon>
        <taxon>Hypsibioidea</taxon>
        <taxon>Ramazzottiidae</taxon>
        <taxon>Ramazzottius</taxon>
    </lineage>
</organism>
<dbReference type="AlphaFoldDB" id="A0A1D1UIS7"/>
<reference evidence="13 14" key="1">
    <citation type="journal article" date="2016" name="Nat. Commun.">
        <title>Extremotolerant tardigrade genome and improved radiotolerance of human cultured cells by tardigrade-unique protein.</title>
        <authorList>
            <person name="Hashimoto T."/>
            <person name="Horikawa D.D."/>
            <person name="Saito Y."/>
            <person name="Kuwahara H."/>
            <person name="Kozuka-Hata H."/>
            <person name="Shin-I T."/>
            <person name="Minakuchi Y."/>
            <person name="Ohishi K."/>
            <person name="Motoyama A."/>
            <person name="Aizu T."/>
            <person name="Enomoto A."/>
            <person name="Kondo K."/>
            <person name="Tanaka S."/>
            <person name="Hara Y."/>
            <person name="Koshikawa S."/>
            <person name="Sagara H."/>
            <person name="Miura T."/>
            <person name="Yokobori S."/>
            <person name="Miyagawa K."/>
            <person name="Suzuki Y."/>
            <person name="Kubo T."/>
            <person name="Oyama M."/>
            <person name="Kohara Y."/>
            <person name="Fujiyama A."/>
            <person name="Arakawa K."/>
            <person name="Katayama T."/>
            <person name="Toyoda A."/>
            <person name="Kunieda T."/>
        </authorList>
    </citation>
    <scope>NUCLEOTIDE SEQUENCE [LARGE SCALE GENOMIC DNA]</scope>
    <source>
        <strain evidence="13 14">YOKOZUNA-1</strain>
    </source>
</reference>
<dbReference type="Gene3D" id="2.60.120.290">
    <property type="entry name" value="Spermadhesin, CUB domain"/>
    <property type="match status" value="1"/>
</dbReference>
<name>A0A1D1UIS7_RAMVA</name>
<accession>A0A1D1UIS7</accession>
<feature type="chain" id="PRO_5008897264" description="Corticotropin-releasing factor-binding protein" evidence="10">
    <location>
        <begin position="23"/>
        <end position="315"/>
    </location>
</feature>
<dbReference type="GO" id="GO:0005615">
    <property type="term" value="C:extracellular space"/>
    <property type="evidence" value="ECO:0007669"/>
    <property type="project" value="TreeGrafter"/>
</dbReference>
<evidence type="ECO:0000259" key="11">
    <source>
        <dbReference type="Pfam" id="PF05428"/>
    </source>
</evidence>
<dbReference type="Pfam" id="PF05428">
    <property type="entry name" value="CRF-BP_N"/>
    <property type="match status" value="1"/>
</dbReference>
<dbReference type="InterPro" id="IPR008435">
    <property type="entry name" value="CRF-bd"/>
</dbReference>
<keyword evidence="4" id="KW-0964">Secreted</keyword>
<dbReference type="SUPFAM" id="SSF49854">
    <property type="entry name" value="Spermadhesin, CUB domain"/>
    <property type="match status" value="1"/>
</dbReference>
<evidence type="ECO:0000256" key="7">
    <source>
        <dbReference type="ARBA" id="ARBA00023180"/>
    </source>
</evidence>
<evidence type="ECO:0000259" key="12">
    <source>
        <dbReference type="Pfam" id="PF23541"/>
    </source>
</evidence>
<dbReference type="EMBL" id="BDGG01000001">
    <property type="protein sequence ID" value="GAU88275.1"/>
    <property type="molecule type" value="Genomic_DNA"/>
</dbReference>
<comment type="caution">
    <text evidence="13">The sequence shown here is derived from an EMBL/GenBank/DDBJ whole genome shotgun (WGS) entry which is preliminary data.</text>
</comment>
<dbReference type="Proteomes" id="UP000186922">
    <property type="component" value="Unassembled WGS sequence"/>
</dbReference>
<dbReference type="GO" id="GO:0009755">
    <property type="term" value="P:hormone-mediated signaling pathway"/>
    <property type="evidence" value="ECO:0007669"/>
    <property type="project" value="TreeGrafter"/>
</dbReference>
<evidence type="ECO:0000256" key="2">
    <source>
        <dbReference type="ARBA" id="ARBA00008313"/>
    </source>
</evidence>
<dbReference type="Pfam" id="PF23541">
    <property type="entry name" value="CRF-BP_C"/>
    <property type="match status" value="1"/>
</dbReference>
<dbReference type="GO" id="GO:0051424">
    <property type="term" value="F:corticotropin-releasing hormone binding"/>
    <property type="evidence" value="ECO:0007669"/>
    <property type="project" value="InterPro"/>
</dbReference>
<protein>
    <recommendedName>
        <fullName evidence="3">Corticotropin-releasing factor-binding protein</fullName>
    </recommendedName>
    <alternativeName>
        <fullName evidence="9">Corticotropin-releasing hormone-binding protein</fullName>
    </alternativeName>
</protein>
<dbReference type="PANTHER" id="PTHR10278">
    <property type="entry name" value="CORTICOTROPIN-RELEASING FACTOR-BINDING PROTEIN"/>
    <property type="match status" value="1"/>
</dbReference>
<feature type="signal peptide" evidence="10">
    <location>
        <begin position="1"/>
        <end position="22"/>
    </location>
</feature>
<dbReference type="PANTHER" id="PTHR10278:SF0">
    <property type="entry name" value="CORTICOTROPIN-RELEASING FACTOR-BINDING PROTEIN"/>
    <property type="match status" value="1"/>
</dbReference>
<evidence type="ECO:0000313" key="13">
    <source>
        <dbReference type="EMBL" id="GAU88275.1"/>
    </source>
</evidence>
<dbReference type="OrthoDB" id="10056927at2759"/>
<sequence length="315" mass="35038">MVSSVSCIGLLAISMMILMVQARPSLDFNLEDFGDQQKDMDVIYDEVDRSENDVDEVTECVDYKSSPGIYKVFSEIPRPKPCGLYLVAPVDQQIELTFLDFQVHCQQHGIVEIVDGYAYGNGIFPPQEGSGQTSRIDRHKRYCGAHKPSSVFLSTSNAAVIQNRMPNDNEGFTVQVKFIKNPQPCNAVAMEERGVVTLTNYGLAHNCSLLILFPQRLSVTFGYTQARAEVPPRHHGQGSDYLEILGGNSSSVDKMISFERSAGLSSDFRLKRRIPCENVVVRLISSGRFINSAQIHHETLSQDETSGSSRSQCFL</sequence>
<gene>
    <name evidence="13" type="primary">RvY_01009-1</name>
    <name evidence="13" type="synonym">RvY_01009.1</name>
    <name evidence="13" type="ORF">RvY_01009</name>
</gene>